<organism evidence="2 3">
    <name type="scientific">Neoaquamicrobium microcysteis</name>
    <dbReference type="NCBI Taxonomy" id="2682781"/>
    <lineage>
        <taxon>Bacteria</taxon>
        <taxon>Pseudomonadati</taxon>
        <taxon>Pseudomonadota</taxon>
        <taxon>Alphaproteobacteria</taxon>
        <taxon>Hyphomicrobiales</taxon>
        <taxon>Phyllobacteriaceae</taxon>
        <taxon>Neoaquamicrobium</taxon>
    </lineage>
</organism>
<dbReference type="AlphaFoldDB" id="A0A5D4GPN4"/>
<reference evidence="2 3" key="1">
    <citation type="submission" date="2019-08" db="EMBL/GenBank/DDBJ databases">
        <authorList>
            <person name="Seo Y.L."/>
        </authorList>
    </citation>
    <scope>NUCLEOTIDE SEQUENCE [LARGE SCALE GENOMIC DNA]</scope>
    <source>
        <strain evidence="2 3">MaA-C15</strain>
    </source>
</reference>
<accession>A0A5D4GPN4</accession>
<evidence type="ECO:0000313" key="3">
    <source>
        <dbReference type="Proteomes" id="UP000323258"/>
    </source>
</evidence>
<gene>
    <name evidence="2" type="ORF">FY036_20585</name>
</gene>
<evidence type="ECO:0000313" key="2">
    <source>
        <dbReference type="EMBL" id="TYR30278.1"/>
    </source>
</evidence>
<reference evidence="2 3" key="2">
    <citation type="submission" date="2019-09" db="EMBL/GenBank/DDBJ databases">
        <title>Mesorhizobium sp. MaA-C15 isolated from Microcystis aeruginosa.</title>
        <authorList>
            <person name="Jeong S.E."/>
            <person name="Jin H.M."/>
            <person name="Jeon C.O."/>
        </authorList>
    </citation>
    <scope>NUCLEOTIDE SEQUENCE [LARGE SCALE GENOMIC DNA]</scope>
    <source>
        <strain evidence="2 3">MaA-C15</strain>
    </source>
</reference>
<comment type="caution">
    <text evidence="2">The sequence shown here is derived from an EMBL/GenBank/DDBJ whole genome shotgun (WGS) entry which is preliminary data.</text>
</comment>
<keyword evidence="3" id="KW-1185">Reference proteome</keyword>
<protein>
    <submittedName>
        <fullName evidence="2">Lytic murein transglycosylase</fullName>
    </submittedName>
</protein>
<dbReference type="Proteomes" id="UP000323258">
    <property type="component" value="Unassembled WGS sequence"/>
</dbReference>
<feature type="region of interest" description="Disordered" evidence="1">
    <location>
        <begin position="1"/>
        <end position="21"/>
    </location>
</feature>
<proteinExistence type="predicted"/>
<sequence>MRMRPVTPLRPAGHFPLKGRDHARHRFGQSFDRFCRAMTRSISPLEGEMAGRPEAGLGGKRFDA</sequence>
<evidence type="ECO:0000256" key="1">
    <source>
        <dbReference type="SAM" id="MobiDB-lite"/>
    </source>
</evidence>
<feature type="region of interest" description="Disordered" evidence="1">
    <location>
        <begin position="45"/>
        <end position="64"/>
    </location>
</feature>
<dbReference type="EMBL" id="VSZS01000067">
    <property type="protein sequence ID" value="TYR30278.1"/>
    <property type="molecule type" value="Genomic_DNA"/>
</dbReference>
<name>A0A5D4GPN4_9HYPH</name>